<accession>A0AAP0BES7</accession>
<dbReference type="EMBL" id="JBBWWQ010000011">
    <property type="protein sequence ID" value="KAK8935741.1"/>
    <property type="molecule type" value="Genomic_DNA"/>
</dbReference>
<gene>
    <name evidence="2" type="ORF">KSP39_PZI013807</name>
</gene>
<evidence type="ECO:0000256" key="1">
    <source>
        <dbReference type="SAM" id="MobiDB-lite"/>
    </source>
</evidence>
<name>A0AAP0BES7_9ASPA</name>
<protein>
    <submittedName>
        <fullName evidence="2">Uncharacterized protein</fullName>
    </submittedName>
</protein>
<sequence length="91" mass="9857">MATRQSTRPAMAGFARPHGECSTRGSAPTAKRDSTRPSTAGFARPRRPCLQHVLLLPGSDFARCCPVPSADRSCRCGKVDDSRRQGVEYHG</sequence>
<reference evidence="2 3" key="1">
    <citation type="journal article" date="2022" name="Nat. Plants">
        <title>Genomes of leafy and leafless Platanthera orchids illuminate the evolution of mycoheterotrophy.</title>
        <authorList>
            <person name="Li M.H."/>
            <person name="Liu K.W."/>
            <person name="Li Z."/>
            <person name="Lu H.C."/>
            <person name="Ye Q.L."/>
            <person name="Zhang D."/>
            <person name="Wang J.Y."/>
            <person name="Li Y.F."/>
            <person name="Zhong Z.M."/>
            <person name="Liu X."/>
            <person name="Yu X."/>
            <person name="Liu D.K."/>
            <person name="Tu X.D."/>
            <person name="Liu B."/>
            <person name="Hao Y."/>
            <person name="Liao X.Y."/>
            <person name="Jiang Y.T."/>
            <person name="Sun W.H."/>
            <person name="Chen J."/>
            <person name="Chen Y.Q."/>
            <person name="Ai Y."/>
            <person name="Zhai J.W."/>
            <person name="Wu S.S."/>
            <person name="Zhou Z."/>
            <person name="Hsiao Y.Y."/>
            <person name="Wu W.L."/>
            <person name="Chen Y.Y."/>
            <person name="Lin Y.F."/>
            <person name="Hsu J.L."/>
            <person name="Li C.Y."/>
            <person name="Wang Z.W."/>
            <person name="Zhao X."/>
            <person name="Zhong W.Y."/>
            <person name="Ma X.K."/>
            <person name="Ma L."/>
            <person name="Huang J."/>
            <person name="Chen G.Z."/>
            <person name="Huang M.Z."/>
            <person name="Huang L."/>
            <person name="Peng D.H."/>
            <person name="Luo Y.B."/>
            <person name="Zou S.Q."/>
            <person name="Chen S.P."/>
            <person name="Lan S."/>
            <person name="Tsai W.C."/>
            <person name="Van de Peer Y."/>
            <person name="Liu Z.J."/>
        </authorList>
    </citation>
    <scope>NUCLEOTIDE SEQUENCE [LARGE SCALE GENOMIC DNA]</scope>
    <source>
        <strain evidence="2">Lor287</strain>
    </source>
</reference>
<dbReference type="AlphaFoldDB" id="A0AAP0BES7"/>
<feature type="region of interest" description="Disordered" evidence="1">
    <location>
        <begin position="1"/>
        <end position="43"/>
    </location>
</feature>
<proteinExistence type="predicted"/>
<keyword evidence="3" id="KW-1185">Reference proteome</keyword>
<comment type="caution">
    <text evidence="2">The sequence shown here is derived from an EMBL/GenBank/DDBJ whole genome shotgun (WGS) entry which is preliminary data.</text>
</comment>
<dbReference type="Proteomes" id="UP001418222">
    <property type="component" value="Unassembled WGS sequence"/>
</dbReference>
<evidence type="ECO:0000313" key="3">
    <source>
        <dbReference type="Proteomes" id="UP001418222"/>
    </source>
</evidence>
<organism evidence="2 3">
    <name type="scientific">Platanthera zijinensis</name>
    <dbReference type="NCBI Taxonomy" id="2320716"/>
    <lineage>
        <taxon>Eukaryota</taxon>
        <taxon>Viridiplantae</taxon>
        <taxon>Streptophyta</taxon>
        <taxon>Embryophyta</taxon>
        <taxon>Tracheophyta</taxon>
        <taxon>Spermatophyta</taxon>
        <taxon>Magnoliopsida</taxon>
        <taxon>Liliopsida</taxon>
        <taxon>Asparagales</taxon>
        <taxon>Orchidaceae</taxon>
        <taxon>Orchidoideae</taxon>
        <taxon>Orchideae</taxon>
        <taxon>Orchidinae</taxon>
        <taxon>Platanthera</taxon>
    </lineage>
</organism>
<evidence type="ECO:0000313" key="2">
    <source>
        <dbReference type="EMBL" id="KAK8935741.1"/>
    </source>
</evidence>